<organism evidence="1 2">
    <name type="scientific">Trichinella nelsoni</name>
    <dbReference type="NCBI Taxonomy" id="6336"/>
    <lineage>
        <taxon>Eukaryota</taxon>
        <taxon>Metazoa</taxon>
        <taxon>Ecdysozoa</taxon>
        <taxon>Nematoda</taxon>
        <taxon>Enoplea</taxon>
        <taxon>Dorylaimia</taxon>
        <taxon>Trichinellida</taxon>
        <taxon>Trichinellidae</taxon>
        <taxon>Trichinella</taxon>
    </lineage>
</organism>
<dbReference type="OrthoDB" id="10401806at2759"/>
<reference evidence="1 2" key="1">
    <citation type="submission" date="2015-01" db="EMBL/GenBank/DDBJ databases">
        <title>Evolution of Trichinella species and genotypes.</title>
        <authorList>
            <person name="Korhonen P.K."/>
            <person name="Edoardo P."/>
            <person name="Giuseppe L.R."/>
            <person name="Gasser R.B."/>
        </authorList>
    </citation>
    <scope>NUCLEOTIDE SEQUENCE [LARGE SCALE GENOMIC DNA]</scope>
    <source>
        <strain evidence="1">ISS37</strain>
    </source>
</reference>
<sequence>MTRNRDGPQQPQLNKYKTKNYEYLRSINPDFNQIKNRETFCLLNVRNSSHSRTCLPENVCKFLFHCYGYVYGALVSMIARLRCEVRIGWRFPCEY</sequence>
<gene>
    <name evidence="1" type="ORF">T07_10797</name>
</gene>
<proteinExistence type="predicted"/>
<name>A0A0V0RY34_9BILA</name>
<comment type="caution">
    <text evidence="1">The sequence shown here is derived from an EMBL/GenBank/DDBJ whole genome shotgun (WGS) entry which is preliminary data.</text>
</comment>
<evidence type="ECO:0000313" key="1">
    <source>
        <dbReference type="EMBL" id="KRX19346.1"/>
    </source>
</evidence>
<dbReference type="Proteomes" id="UP000054630">
    <property type="component" value="Unassembled WGS sequence"/>
</dbReference>
<protein>
    <submittedName>
        <fullName evidence="1">Uncharacterized protein</fullName>
    </submittedName>
</protein>
<dbReference type="EMBL" id="JYDL01000060">
    <property type="protein sequence ID" value="KRX19346.1"/>
    <property type="molecule type" value="Genomic_DNA"/>
</dbReference>
<dbReference type="AlphaFoldDB" id="A0A0V0RY34"/>
<accession>A0A0V0RY34</accession>
<keyword evidence="2" id="KW-1185">Reference proteome</keyword>
<evidence type="ECO:0000313" key="2">
    <source>
        <dbReference type="Proteomes" id="UP000054630"/>
    </source>
</evidence>